<dbReference type="AlphaFoldDB" id="A0A511R458"/>
<gene>
    <name evidence="2" type="ORF">MHY01S_25110</name>
</gene>
<dbReference type="EMBL" id="BJXL01000093">
    <property type="protein sequence ID" value="GEM84345.1"/>
    <property type="molecule type" value="Genomic_DNA"/>
</dbReference>
<dbReference type="InterPro" id="IPR011009">
    <property type="entry name" value="Kinase-like_dom_sf"/>
</dbReference>
<protein>
    <submittedName>
        <fullName evidence="2">Aminoglycoside phosphotransferase</fullName>
    </submittedName>
</protein>
<accession>A0A511R458</accession>
<evidence type="ECO:0000259" key="1">
    <source>
        <dbReference type="Pfam" id="PF01636"/>
    </source>
</evidence>
<organism evidence="2 3">
    <name type="scientific">Meiothermus hypogaeus NBRC 106114</name>
    <dbReference type="NCBI Taxonomy" id="1227553"/>
    <lineage>
        <taxon>Bacteria</taxon>
        <taxon>Thermotogati</taxon>
        <taxon>Deinococcota</taxon>
        <taxon>Deinococci</taxon>
        <taxon>Thermales</taxon>
        <taxon>Thermaceae</taxon>
        <taxon>Meiothermus</taxon>
    </lineage>
</organism>
<evidence type="ECO:0000313" key="2">
    <source>
        <dbReference type="EMBL" id="GEM84345.1"/>
    </source>
</evidence>
<evidence type="ECO:0000313" key="3">
    <source>
        <dbReference type="Proteomes" id="UP000321197"/>
    </source>
</evidence>
<dbReference type="RefSeq" id="WP_119341566.1">
    <property type="nucleotide sequence ID" value="NZ_BJXL01000093.1"/>
</dbReference>
<dbReference type="InterPro" id="IPR002575">
    <property type="entry name" value="Aminoglycoside_PTrfase"/>
</dbReference>
<dbReference type="GO" id="GO:0016740">
    <property type="term" value="F:transferase activity"/>
    <property type="evidence" value="ECO:0007669"/>
    <property type="project" value="UniProtKB-KW"/>
</dbReference>
<dbReference type="SUPFAM" id="SSF56112">
    <property type="entry name" value="Protein kinase-like (PK-like)"/>
    <property type="match status" value="1"/>
</dbReference>
<dbReference type="Gene3D" id="3.90.1200.10">
    <property type="match status" value="1"/>
</dbReference>
<sequence>MLLTRLGQGREAEVYAWADGYVLKLFWPEFSQADAELEARLTQQVWLVGVPSPRVEDVLEFEGRWGLVLQWIKGVPLTDYIQTNPTRLRFAAQMLGALHRQLHNKAAGHLPSQRLHLMRRIEASRLPLELRTALLNHLDRLPDGTALCHGDFHPENVLVGEEGVYVVDWPNAMRGNPLADMARTTLLVLYSELPPDLPGREEIMRQRELFYQTYLEHYQTFSGLDLAELKSWMPIVAAARLRENIPAEEPRLMQLIEEGLQLKGEPSE</sequence>
<reference evidence="2 3" key="1">
    <citation type="submission" date="2019-07" db="EMBL/GenBank/DDBJ databases">
        <title>Whole genome shotgun sequence of Meiothermus hypogaeus NBRC 106114.</title>
        <authorList>
            <person name="Hosoyama A."/>
            <person name="Uohara A."/>
            <person name="Ohji S."/>
            <person name="Ichikawa N."/>
        </authorList>
    </citation>
    <scope>NUCLEOTIDE SEQUENCE [LARGE SCALE GENOMIC DNA]</scope>
    <source>
        <strain evidence="2 3">NBRC 106114</strain>
    </source>
</reference>
<feature type="domain" description="Aminoglycoside phosphotransferase" evidence="1">
    <location>
        <begin position="4"/>
        <end position="194"/>
    </location>
</feature>
<dbReference type="OrthoDB" id="9800774at2"/>
<keyword evidence="2" id="KW-0808">Transferase</keyword>
<comment type="caution">
    <text evidence="2">The sequence shown here is derived from an EMBL/GenBank/DDBJ whole genome shotgun (WGS) entry which is preliminary data.</text>
</comment>
<dbReference type="Pfam" id="PF01636">
    <property type="entry name" value="APH"/>
    <property type="match status" value="1"/>
</dbReference>
<dbReference type="Proteomes" id="UP000321197">
    <property type="component" value="Unassembled WGS sequence"/>
</dbReference>
<name>A0A511R458_9DEIN</name>
<proteinExistence type="predicted"/>